<dbReference type="EC" id="3.1.-.-" evidence="2"/>
<proteinExistence type="predicted"/>
<protein>
    <submittedName>
        <fullName evidence="2">HNH endonuclease signature motif containing protein</fullName>
        <ecNumber evidence="2">3.1.-.-</ecNumber>
    </submittedName>
</protein>
<dbReference type="Pfam" id="PF13392">
    <property type="entry name" value="HNH_3"/>
    <property type="match status" value="1"/>
</dbReference>
<dbReference type="GO" id="GO:0004519">
    <property type="term" value="F:endonuclease activity"/>
    <property type="evidence" value="ECO:0007669"/>
    <property type="project" value="UniProtKB-KW"/>
</dbReference>
<reference evidence="2 3" key="1">
    <citation type="submission" date="2024-03" db="EMBL/GenBank/DDBJ databases">
        <title>Mouse gut bacterial collection (mGBC) of GemPharmatech.</title>
        <authorList>
            <person name="He Y."/>
            <person name="Dong L."/>
            <person name="Wu D."/>
            <person name="Gao X."/>
            <person name="Lin Z."/>
        </authorList>
    </citation>
    <scope>NUCLEOTIDE SEQUENCE [LARGE SCALE GENOMIC DNA]</scope>
    <source>
        <strain evidence="2 3">54-13</strain>
    </source>
</reference>
<keyword evidence="2" id="KW-0378">Hydrolase</keyword>
<dbReference type="Proteomes" id="UP001565200">
    <property type="component" value="Unassembled WGS sequence"/>
</dbReference>
<evidence type="ECO:0000259" key="1">
    <source>
        <dbReference type="Pfam" id="PF13392"/>
    </source>
</evidence>
<dbReference type="InterPro" id="IPR003615">
    <property type="entry name" value="HNH_nuc"/>
</dbReference>
<accession>A0ABV4CYP8</accession>
<dbReference type="Gene3D" id="3.90.75.20">
    <property type="match status" value="1"/>
</dbReference>
<name>A0ABV4CYP8_9BACT</name>
<dbReference type="RefSeq" id="WP_289202143.1">
    <property type="nucleotide sequence ID" value="NZ_JBCLPP010000054.1"/>
</dbReference>
<dbReference type="SUPFAM" id="SSF54060">
    <property type="entry name" value="His-Me finger endonucleases"/>
    <property type="match status" value="1"/>
</dbReference>
<dbReference type="InterPro" id="IPR044925">
    <property type="entry name" value="His-Me_finger_sf"/>
</dbReference>
<keyword evidence="2" id="KW-0540">Nuclease</keyword>
<sequence>MLTNFDSAELLGNYTQVKTCIYKGETYSVRDNGAVLRHKPECKPKPRPLDEKWTFGKKDLNTGYMLIGSHRVHIIVATAFHGEHDTTKLVVDHIDTNRCNNRFENLRWLTRLENALMNPVTFKRIEYLCGGDINKFIADPSCLRDLAGTNQDVMWMRTVSSEEARNAYARVMEWSKRPSSSAKAETPVNRIGDWIFSPYNGTIAKTQLEVYPDISVEQLTEPPIQYFDSLTPTAKQIAWRTPTEFPLCPLDKERLSLEEYVSNLSIGKIVTKNEYGCHFVDDYKLVNDKLYIRTHTADGIKPYSLITVTLDKGFFCHEGTTFFHEDGSQKYFTLAIGEEWTGGDVFDDYC</sequence>
<organism evidence="2 3">
    <name type="scientific">Heminiphilus faecis</name>
    <dbReference type="NCBI Taxonomy" id="2601703"/>
    <lineage>
        <taxon>Bacteria</taxon>
        <taxon>Pseudomonadati</taxon>
        <taxon>Bacteroidota</taxon>
        <taxon>Bacteroidia</taxon>
        <taxon>Bacteroidales</taxon>
        <taxon>Muribaculaceae</taxon>
        <taxon>Heminiphilus</taxon>
    </lineage>
</organism>
<keyword evidence="3" id="KW-1185">Reference proteome</keyword>
<feature type="domain" description="HNH nuclease" evidence="1">
    <location>
        <begin position="71"/>
        <end position="115"/>
    </location>
</feature>
<evidence type="ECO:0000313" key="2">
    <source>
        <dbReference type="EMBL" id="MEY8246542.1"/>
    </source>
</evidence>
<dbReference type="EMBL" id="JBCLPP010000054">
    <property type="protein sequence ID" value="MEY8246542.1"/>
    <property type="molecule type" value="Genomic_DNA"/>
</dbReference>
<comment type="caution">
    <text evidence="2">The sequence shown here is derived from an EMBL/GenBank/DDBJ whole genome shotgun (WGS) entry which is preliminary data.</text>
</comment>
<gene>
    <name evidence="2" type="ORF">AAK873_13110</name>
</gene>
<dbReference type="GO" id="GO:0016787">
    <property type="term" value="F:hydrolase activity"/>
    <property type="evidence" value="ECO:0007669"/>
    <property type="project" value="UniProtKB-KW"/>
</dbReference>
<evidence type="ECO:0000313" key="3">
    <source>
        <dbReference type="Proteomes" id="UP001565200"/>
    </source>
</evidence>
<keyword evidence="2" id="KW-0255">Endonuclease</keyword>